<feature type="domain" description="DUF4185" evidence="3">
    <location>
        <begin position="84"/>
        <end position="388"/>
    </location>
</feature>
<dbReference type="InterPro" id="IPR025442">
    <property type="entry name" value="DUF4185"/>
</dbReference>
<feature type="chain" id="PRO_5034980691" evidence="2">
    <location>
        <begin position="28"/>
        <end position="453"/>
    </location>
</feature>
<evidence type="ECO:0000313" key="5">
    <source>
        <dbReference type="Proteomes" id="UP000650224"/>
    </source>
</evidence>
<evidence type="ECO:0000256" key="2">
    <source>
        <dbReference type="SAM" id="SignalP"/>
    </source>
</evidence>
<name>A0A8I0HR04_9CORY</name>
<dbReference type="Proteomes" id="UP000650224">
    <property type="component" value="Unassembled WGS sequence"/>
</dbReference>
<feature type="compositionally biased region" description="Low complexity" evidence="1">
    <location>
        <begin position="31"/>
        <end position="50"/>
    </location>
</feature>
<dbReference type="AlphaFoldDB" id="A0A8I0HR04"/>
<dbReference type="EMBL" id="JACSPR010000008">
    <property type="protein sequence ID" value="MBD8030878.1"/>
    <property type="molecule type" value="Genomic_DNA"/>
</dbReference>
<keyword evidence="5" id="KW-1185">Reference proteome</keyword>
<accession>A0A8I0HR04</accession>
<reference evidence="4 5" key="1">
    <citation type="submission" date="2020-08" db="EMBL/GenBank/DDBJ databases">
        <title>A Genomic Blueprint of the Chicken Gut Microbiome.</title>
        <authorList>
            <person name="Gilroy R."/>
            <person name="Ravi A."/>
            <person name="Getino M."/>
            <person name="Pursley I."/>
            <person name="Horton D.L."/>
            <person name="Alikhan N.-F."/>
            <person name="Baker D."/>
            <person name="Gharbi K."/>
            <person name="Hall N."/>
            <person name="Watson M."/>
            <person name="Adriaenssens E.M."/>
            <person name="Foster-Nyarko E."/>
            <person name="Jarju S."/>
            <person name="Secka A."/>
            <person name="Antonio M."/>
            <person name="Oren A."/>
            <person name="Chaudhuri R."/>
            <person name="La Ragione R.M."/>
            <person name="Hildebrand F."/>
            <person name="Pallen M.J."/>
        </authorList>
    </citation>
    <scope>NUCLEOTIDE SEQUENCE [LARGE SCALE GENOMIC DNA]</scope>
    <source>
        <strain evidence="4 5">Sa1YVA5</strain>
    </source>
</reference>
<dbReference type="Pfam" id="PF13810">
    <property type="entry name" value="DUF4185"/>
    <property type="match status" value="1"/>
</dbReference>
<keyword evidence="2" id="KW-0732">Signal</keyword>
<organism evidence="4 5">
    <name type="scientific">Corynebacterium gallinarum</name>
    <dbReference type="NCBI Taxonomy" id="2762214"/>
    <lineage>
        <taxon>Bacteria</taxon>
        <taxon>Bacillati</taxon>
        <taxon>Actinomycetota</taxon>
        <taxon>Actinomycetes</taxon>
        <taxon>Mycobacteriales</taxon>
        <taxon>Corynebacteriaceae</taxon>
        <taxon>Corynebacterium</taxon>
    </lineage>
</organism>
<sequence length="453" mass="49340">MSKSVRALTLIVTGALTCAALSPGALAQSAFSPGSSGSTGSSSASGSSGAPHRPADPATPWTKDISDGLVVNLIGDVLGPGISNHVGVMTGDLGTMTWLGDGGEFAIIFGDSFRGATFGQGDWLSPIGVIAEMDADGRIVIKRPLNDSWQVEQLVNYSHNDRGLTLLPSDVMNINGNLYMQAMWNEGVGNVLRTQIWESTDQGRTWRSIATIPTSYLDGKANLITWDYDQANDWVYMMSSEFKRNDDVYLTRFRPYDIDDRNKWQHYSLNSDGTGSWGSRITPILSDRVKAGEMSLRYIEGHWVLAMFNAETMAIEVRISKEIERDWNEIAPANVVVSGFGGWGEAQSPSNFTQLYGGYITPGSTLGNMDLVVSQWNTSNNSRYMSTQFNVQGLDKFFGTGTPEAPNARSMMRTLDTSVGNQDVIEVQQVEVTPAPEVELAESLTDITIVPLD</sequence>
<feature type="signal peptide" evidence="2">
    <location>
        <begin position="1"/>
        <end position="27"/>
    </location>
</feature>
<evidence type="ECO:0000259" key="3">
    <source>
        <dbReference type="Pfam" id="PF13810"/>
    </source>
</evidence>
<gene>
    <name evidence="4" type="ORF">H9627_11210</name>
</gene>
<feature type="region of interest" description="Disordered" evidence="1">
    <location>
        <begin position="31"/>
        <end position="61"/>
    </location>
</feature>
<dbReference type="RefSeq" id="WP_191734124.1">
    <property type="nucleotide sequence ID" value="NZ_JACSPR010000008.1"/>
</dbReference>
<proteinExistence type="predicted"/>
<evidence type="ECO:0000256" key="1">
    <source>
        <dbReference type="SAM" id="MobiDB-lite"/>
    </source>
</evidence>
<comment type="caution">
    <text evidence="4">The sequence shown here is derived from an EMBL/GenBank/DDBJ whole genome shotgun (WGS) entry which is preliminary data.</text>
</comment>
<evidence type="ECO:0000313" key="4">
    <source>
        <dbReference type="EMBL" id="MBD8030878.1"/>
    </source>
</evidence>
<protein>
    <submittedName>
        <fullName evidence="4">DUF4185 domain-containing protein</fullName>
    </submittedName>
</protein>